<proteinExistence type="inferred from homology"/>
<evidence type="ECO:0000256" key="4">
    <source>
        <dbReference type="ARBA" id="ARBA00023315"/>
    </source>
</evidence>
<dbReference type="PANTHER" id="PTHR23416:SF23">
    <property type="entry name" value="ACETYLTRANSFERASE C18B11.09C-RELATED"/>
    <property type="match status" value="1"/>
</dbReference>
<dbReference type="InterPro" id="IPR011004">
    <property type="entry name" value="Trimer_LpxA-like_sf"/>
</dbReference>
<dbReference type="GO" id="GO:0008374">
    <property type="term" value="F:O-acyltransferase activity"/>
    <property type="evidence" value="ECO:0007669"/>
    <property type="project" value="TreeGrafter"/>
</dbReference>
<comment type="similarity">
    <text evidence="1">Belongs to the transferase hexapeptide repeat family.</text>
</comment>
<dbReference type="SUPFAM" id="SSF51161">
    <property type="entry name" value="Trimeric LpxA-like enzymes"/>
    <property type="match status" value="1"/>
</dbReference>
<dbReference type="AlphaFoldDB" id="A0AA42WZK6"/>
<evidence type="ECO:0000256" key="2">
    <source>
        <dbReference type="ARBA" id="ARBA00022679"/>
    </source>
</evidence>
<dbReference type="GO" id="GO:0005829">
    <property type="term" value="C:cytosol"/>
    <property type="evidence" value="ECO:0007669"/>
    <property type="project" value="TreeGrafter"/>
</dbReference>
<dbReference type="InterPro" id="IPR001451">
    <property type="entry name" value="Hexapep"/>
</dbReference>
<organism evidence="5 6">
    <name type="scientific">Sphingobium yanoikuyae</name>
    <name type="common">Sphingomonas yanoikuyae</name>
    <dbReference type="NCBI Taxonomy" id="13690"/>
    <lineage>
        <taxon>Bacteria</taxon>
        <taxon>Pseudomonadati</taxon>
        <taxon>Pseudomonadota</taxon>
        <taxon>Alphaproteobacteria</taxon>
        <taxon>Sphingomonadales</taxon>
        <taxon>Sphingomonadaceae</taxon>
        <taxon>Sphingobium</taxon>
    </lineage>
</organism>
<dbReference type="Gene3D" id="2.160.10.10">
    <property type="entry name" value="Hexapeptide repeat proteins"/>
    <property type="match status" value="1"/>
</dbReference>
<dbReference type="Proteomes" id="UP001162318">
    <property type="component" value="Unassembled WGS sequence"/>
</dbReference>
<dbReference type="EMBL" id="JAOCKX010000028">
    <property type="protein sequence ID" value="MDH2133082.1"/>
    <property type="molecule type" value="Genomic_DNA"/>
</dbReference>
<reference evidence="5" key="1">
    <citation type="submission" date="2022-09" db="EMBL/GenBank/DDBJ databases">
        <title>Intensive care unit water sources are persistently colonized with multi-drug resistant bacteria and are the site of extensive horizontal gene transfer of antibiotic resistance genes.</title>
        <authorList>
            <person name="Diorio-Toth L."/>
        </authorList>
    </citation>
    <scope>NUCLEOTIDE SEQUENCE</scope>
    <source>
        <strain evidence="5">GD03659</strain>
    </source>
</reference>
<keyword evidence="2" id="KW-0808">Transferase</keyword>
<dbReference type="InterPro" id="IPR018357">
    <property type="entry name" value="Hexapep_transf_CS"/>
</dbReference>
<dbReference type="CDD" id="cd04647">
    <property type="entry name" value="LbH_MAT_like"/>
    <property type="match status" value="1"/>
</dbReference>
<comment type="caution">
    <text evidence="5">The sequence shown here is derived from an EMBL/GenBank/DDBJ whole genome shotgun (WGS) entry which is preliminary data.</text>
</comment>
<protein>
    <submittedName>
        <fullName evidence="5">Acyltransferase</fullName>
    </submittedName>
</protein>
<keyword evidence="3" id="KW-0677">Repeat</keyword>
<evidence type="ECO:0000313" key="6">
    <source>
        <dbReference type="Proteomes" id="UP001162318"/>
    </source>
</evidence>
<evidence type="ECO:0000256" key="3">
    <source>
        <dbReference type="ARBA" id="ARBA00022737"/>
    </source>
</evidence>
<dbReference type="Pfam" id="PF00132">
    <property type="entry name" value="Hexapep"/>
    <property type="match status" value="1"/>
</dbReference>
<dbReference type="RefSeq" id="WP_004207140.1">
    <property type="nucleotide sequence ID" value="NZ_CP020925.1"/>
</dbReference>
<name>A0AA42WZK6_SPHYA</name>
<dbReference type="PANTHER" id="PTHR23416">
    <property type="entry name" value="SIALIC ACID SYNTHASE-RELATED"/>
    <property type="match status" value="1"/>
</dbReference>
<keyword evidence="4 5" id="KW-0012">Acyltransferase</keyword>
<gene>
    <name evidence="5" type="ORF">N5J77_18285</name>
</gene>
<sequence length="188" mass="20441">MALQFLSAQLDHLYARLTVMRLRAQGCQPGRGLRVRGGVPYLRNPGSLVIGNNVRLRNEPTRIRLATVPQGAIILGDEVSLNTGVHIFSAARIDVGGGSRIGDNVAMFDTSFHPVHEGRSVRPRPITIGRNVWIGRNAIILPGVSIGDHSVVAAGSVVFDDIPARQVWRGNPAAFVKHVRATDDFRRS</sequence>
<dbReference type="InterPro" id="IPR051159">
    <property type="entry name" value="Hexapeptide_acetyltransf"/>
</dbReference>
<accession>A0AA42WZK6</accession>
<dbReference type="PROSITE" id="PS00101">
    <property type="entry name" value="HEXAPEP_TRANSFERASES"/>
    <property type="match status" value="1"/>
</dbReference>
<evidence type="ECO:0000256" key="1">
    <source>
        <dbReference type="ARBA" id="ARBA00007274"/>
    </source>
</evidence>
<evidence type="ECO:0000313" key="5">
    <source>
        <dbReference type="EMBL" id="MDH2133082.1"/>
    </source>
</evidence>